<dbReference type="RefSeq" id="WP_215583926.1">
    <property type="nucleotide sequence ID" value="NZ_CP073754.1"/>
</dbReference>
<sequence length="46" mass="4702">MNPTPAQVRSQTAGLYGSQNNTILTGSQGDNSAVAGKLGRQTLLGQ</sequence>
<dbReference type="Proteomes" id="UP000676649">
    <property type="component" value="Chromosome"/>
</dbReference>
<evidence type="ECO:0000313" key="3">
    <source>
        <dbReference type="Proteomes" id="UP000676649"/>
    </source>
</evidence>
<dbReference type="EMBL" id="CP073754">
    <property type="protein sequence ID" value="QWF71974.1"/>
    <property type="molecule type" value="Genomic_DNA"/>
</dbReference>
<organism evidence="2 3">
    <name type="scientific">Methylomonas paludis</name>
    <dbReference type="NCBI Taxonomy" id="1173101"/>
    <lineage>
        <taxon>Bacteria</taxon>
        <taxon>Pseudomonadati</taxon>
        <taxon>Pseudomonadota</taxon>
        <taxon>Gammaproteobacteria</taxon>
        <taxon>Methylococcales</taxon>
        <taxon>Methylococcaceae</taxon>
        <taxon>Methylomonas</taxon>
    </lineage>
</organism>
<evidence type="ECO:0000256" key="1">
    <source>
        <dbReference type="SAM" id="MobiDB-lite"/>
    </source>
</evidence>
<evidence type="ECO:0000313" key="2">
    <source>
        <dbReference type="EMBL" id="QWF71974.1"/>
    </source>
</evidence>
<gene>
    <name evidence="2" type="ORF">KEF85_05835</name>
</gene>
<name>A0A975RB43_9GAMM</name>
<dbReference type="AlphaFoldDB" id="A0A975RB43"/>
<protein>
    <submittedName>
        <fullName evidence="2">Uncharacterized protein</fullName>
    </submittedName>
</protein>
<proteinExistence type="predicted"/>
<reference evidence="2" key="1">
    <citation type="submission" date="2021-04" db="EMBL/GenBank/DDBJ databases">
        <title>Draft genome sequence data of methanotrophic Methylovulum sp. strain S1L and Methylomonas sp. strain S2AM isolated from boreal lake water columns.</title>
        <authorList>
            <person name="Rissanen A.J."/>
            <person name="Mangayil R."/>
            <person name="Svenning M.M."/>
            <person name="Khanongnuch R."/>
        </authorList>
    </citation>
    <scope>NUCLEOTIDE SEQUENCE</scope>
    <source>
        <strain evidence="2">S2AM</strain>
    </source>
</reference>
<keyword evidence="3" id="KW-1185">Reference proteome</keyword>
<feature type="compositionally biased region" description="Polar residues" evidence="1">
    <location>
        <begin position="1"/>
        <end position="31"/>
    </location>
</feature>
<dbReference type="KEGG" id="mpad:KEF85_05835"/>
<accession>A0A975RB43</accession>
<feature type="region of interest" description="Disordered" evidence="1">
    <location>
        <begin position="1"/>
        <end position="46"/>
    </location>
</feature>